<feature type="transmembrane region" description="Helical" evidence="7">
    <location>
        <begin position="236"/>
        <end position="254"/>
    </location>
</feature>
<keyword evidence="5 7" id="KW-1133">Transmembrane helix</keyword>
<dbReference type="GO" id="GO:0015416">
    <property type="term" value="F:ABC-type phosphonate transporter activity"/>
    <property type="evidence" value="ECO:0007669"/>
    <property type="project" value="InterPro"/>
</dbReference>
<name>A0AAW9JSC3_CARML</name>
<evidence type="ECO:0000256" key="1">
    <source>
        <dbReference type="ARBA" id="ARBA00004651"/>
    </source>
</evidence>
<dbReference type="InterPro" id="IPR005769">
    <property type="entry name" value="PhnE/PtxC"/>
</dbReference>
<dbReference type="PANTHER" id="PTHR30043">
    <property type="entry name" value="PHOSPHONATES TRANSPORT SYSTEM PERMEASE PROTEIN"/>
    <property type="match status" value="1"/>
</dbReference>
<dbReference type="RefSeq" id="WP_010050783.1">
    <property type="nucleotide sequence ID" value="NZ_BJOJ01000013.1"/>
</dbReference>
<dbReference type="Pfam" id="PF00528">
    <property type="entry name" value="BPD_transp_1"/>
    <property type="match status" value="1"/>
</dbReference>
<evidence type="ECO:0000256" key="3">
    <source>
        <dbReference type="ARBA" id="ARBA00022475"/>
    </source>
</evidence>
<sequence length="262" mass="28896">MNTESNLLPKGKSKLKNLIWLGLFLVAFIYSANLSGVDMSKLFTNGNQMTVILKKMASPDWSYVEVVIEPLLETIRMAILGTTFGAIVALPFSLLAARTIVKNKFINGILRFILNIIRTIPDLMLAAVFVAIVGIGPVAGIITLSIFSFGMISKLFYEAIETIDEGPVEALTASGANKMQIIRYAIFPQVSSHFFSYLLYAFEINVRASTVLGYIGAGGIGIYLQRSLSQFRYDRTAIIVLVIFAVVLVIDTISNKLRERLL</sequence>
<feature type="transmembrane region" description="Helical" evidence="7">
    <location>
        <begin position="75"/>
        <end position="97"/>
    </location>
</feature>
<gene>
    <name evidence="9" type="primary">phnE</name>
    <name evidence="9" type="ORF">RAK27_07125</name>
</gene>
<keyword evidence="3" id="KW-1003">Cell membrane</keyword>
<proteinExistence type="inferred from homology"/>
<evidence type="ECO:0000313" key="9">
    <source>
        <dbReference type="EMBL" id="MDZ5758433.1"/>
    </source>
</evidence>
<organism evidence="9 10">
    <name type="scientific">Carnobacterium maltaromaticum</name>
    <name type="common">Carnobacterium piscicola</name>
    <dbReference type="NCBI Taxonomy" id="2751"/>
    <lineage>
        <taxon>Bacteria</taxon>
        <taxon>Bacillati</taxon>
        <taxon>Bacillota</taxon>
        <taxon>Bacilli</taxon>
        <taxon>Lactobacillales</taxon>
        <taxon>Carnobacteriaceae</taxon>
        <taxon>Carnobacterium</taxon>
    </lineage>
</organism>
<dbReference type="Gene3D" id="1.10.3720.10">
    <property type="entry name" value="MetI-like"/>
    <property type="match status" value="1"/>
</dbReference>
<dbReference type="AlphaFoldDB" id="A0AAW9JSC3"/>
<reference evidence="9" key="1">
    <citation type="submission" date="2023-08" db="EMBL/GenBank/DDBJ databases">
        <title>Genomic characterization of piscicolin 126 produced by Carnobacterium maltaromaticum CM22 strain isolated from salmon (Salmo salar).</title>
        <authorList>
            <person name="Gonzalez-Gragera E."/>
            <person name="Garcia-Lopez J.D."/>
            <person name="Teso-Perez C."/>
            <person name="Gimenez-Hernandez I."/>
            <person name="Peralta-Sanchez J.M."/>
            <person name="Valdivia E."/>
            <person name="Montalban-Lopez M."/>
            <person name="Martin-Platero A.M."/>
            <person name="Banos A."/>
            <person name="Martinez-Bueno M."/>
        </authorList>
    </citation>
    <scope>NUCLEOTIDE SEQUENCE</scope>
    <source>
        <strain evidence="9">CM22</strain>
    </source>
</reference>
<feature type="transmembrane region" description="Helical" evidence="7">
    <location>
        <begin position="206"/>
        <end position="224"/>
    </location>
</feature>
<protein>
    <submittedName>
        <fullName evidence="9">Phosphonate ABC transporter, permease protein PhnE</fullName>
    </submittedName>
</protein>
<feature type="transmembrane region" description="Helical" evidence="7">
    <location>
        <begin position="18"/>
        <end position="37"/>
    </location>
</feature>
<dbReference type="SUPFAM" id="SSF161098">
    <property type="entry name" value="MetI-like"/>
    <property type="match status" value="1"/>
</dbReference>
<comment type="subcellular location">
    <subcellularLocation>
        <location evidence="1 7">Cell membrane</location>
        <topology evidence="1 7">Multi-pass membrane protein</topology>
    </subcellularLocation>
</comment>
<evidence type="ECO:0000256" key="2">
    <source>
        <dbReference type="ARBA" id="ARBA00022448"/>
    </source>
</evidence>
<evidence type="ECO:0000313" key="10">
    <source>
        <dbReference type="Proteomes" id="UP001290462"/>
    </source>
</evidence>
<comment type="caution">
    <text evidence="9">The sequence shown here is derived from an EMBL/GenBank/DDBJ whole genome shotgun (WGS) entry which is preliminary data.</text>
</comment>
<dbReference type="PANTHER" id="PTHR30043:SF1">
    <property type="entry name" value="ABC TRANSPORT SYSTEM PERMEASE PROTEIN P69"/>
    <property type="match status" value="1"/>
</dbReference>
<dbReference type="InterPro" id="IPR035906">
    <property type="entry name" value="MetI-like_sf"/>
</dbReference>
<evidence type="ECO:0000256" key="4">
    <source>
        <dbReference type="ARBA" id="ARBA00022692"/>
    </source>
</evidence>
<keyword evidence="4 7" id="KW-0812">Transmembrane</keyword>
<evidence type="ECO:0000256" key="7">
    <source>
        <dbReference type="RuleBase" id="RU363032"/>
    </source>
</evidence>
<dbReference type="NCBIfam" id="TIGR01097">
    <property type="entry name" value="PhnE"/>
    <property type="match status" value="1"/>
</dbReference>
<keyword evidence="2 7" id="KW-0813">Transport</keyword>
<comment type="similarity">
    <text evidence="7">Belongs to the binding-protein-dependent transport system permease family.</text>
</comment>
<dbReference type="CDD" id="cd06261">
    <property type="entry name" value="TM_PBP2"/>
    <property type="match status" value="1"/>
</dbReference>
<keyword evidence="6 7" id="KW-0472">Membrane</keyword>
<evidence type="ECO:0000256" key="5">
    <source>
        <dbReference type="ARBA" id="ARBA00022989"/>
    </source>
</evidence>
<accession>A0AAW9JSC3</accession>
<dbReference type="GeneID" id="83605527"/>
<evidence type="ECO:0000256" key="6">
    <source>
        <dbReference type="ARBA" id="ARBA00023136"/>
    </source>
</evidence>
<dbReference type="PROSITE" id="PS50928">
    <property type="entry name" value="ABC_TM1"/>
    <property type="match status" value="1"/>
</dbReference>
<feature type="domain" description="ABC transmembrane type-1" evidence="8">
    <location>
        <begin position="71"/>
        <end position="254"/>
    </location>
</feature>
<dbReference type="Proteomes" id="UP001290462">
    <property type="component" value="Unassembled WGS sequence"/>
</dbReference>
<evidence type="ECO:0000259" key="8">
    <source>
        <dbReference type="PROSITE" id="PS50928"/>
    </source>
</evidence>
<dbReference type="EMBL" id="JAVBVO010000003">
    <property type="protein sequence ID" value="MDZ5758433.1"/>
    <property type="molecule type" value="Genomic_DNA"/>
</dbReference>
<dbReference type="InterPro" id="IPR000515">
    <property type="entry name" value="MetI-like"/>
</dbReference>
<dbReference type="GO" id="GO:0005886">
    <property type="term" value="C:plasma membrane"/>
    <property type="evidence" value="ECO:0007669"/>
    <property type="project" value="UniProtKB-SubCell"/>
</dbReference>